<organism evidence="1 2">
    <name type="scientific">Cryptotermes secundus</name>
    <dbReference type="NCBI Taxonomy" id="105785"/>
    <lineage>
        <taxon>Eukaryota</taxon>
        <taxon>Metazoa</taxon>
        <taxon>Ecdysozoa</taxon>
        <taxon>Arthropoda</taxon>
        <taxon>Hexapoda</taxon>
        <taxon>Insecta</taxon>
        <taxon>Pterygota</taxon>
        <taxon>Neoptera</taxon>
        <taxon>Polyneoptera</taxon>
        <taxon>Dictyoptera</taxon>
        <taxon>Blattodea</taxon>
        <taxon>Blattoidea</taxon>
        <taxon>Termitoidae</taxon>
        <taxon>Kalotermitidae</taxon>
        <taxon>Cryptotermitinae</taxon>
        <taxon>Cryptotermes</taxon>
    </lineage>
</organism>
<dbReference type="EMBL" id="NEVH01014611">
    <property type="protein sequence ID" value="PNF27621.1"/>
    <property type="molecule type" value="Genomic_DNA"/>
</dbReference>
<dbReference type="InParanoid" id="A0A2J7QGB3"/>
<reference evidence="1 2" key="1">
    <citation type="submission" date="2017-12" db="EMBL/GenBank/DDBJ databases">
        <title>Hemimetabolous genomes reveal molecular basis of termite eusociality.</title>
        <authorList>
            <person name="Harrison M.C."/>
            <person name="Jongepier E."/>
            <person name="Robertson H.M."/>
            <person name="Arning N."/>
            <person name="Bitard-Feildel T."/>
            <person name="Chao H."/>
            <person name="Childers C.P."/>
            <person name="Dinh H."/>
            <person name="Doddapaneni H."/>
            <person name="Dugan S."/>
            <person name="Gowin J."/>
            <person name="Greiner C."/>
            <person name="Han Y."/>
            <person name="Hu H."/>
            <person name="Hughes D.S.T."/>
            <person name="Huylmans A.-K."/>
            <person name="Kemena C."/>
            <person name="Kremer L.P.M."/>
            <person name="Lee S.L."/>
            <person name="Lopez-Ezquerra A."/>
            <person name="Mallet L."/>
            <person name="Monroy-Kuhn J.M."/>
            <person name="Moser A."/>
            <person name="Murali S.C."/>
            <person name="Muzny D.M."/>
            <person name="Otani S."/>
            <person name="Piulachs M.-D."/>
            <person name="Poelchau M."/>
            <person name="Qu J."/>
            <person name="Schaub F."/>
            <person name="Wada-Katsumata A."/>
            <person name="Worley K.C."/>
            <person name="Xie Q."/>
            <person name="Ylla G."/>
            <person name="Poulsen M."/>
            <person name="Gibbs R.A."/>
            <person name="Schal C."/>
            <person name="Richards S."/>
            <person name="Belles X."/>
            <person name="Korb J."/>
            <person name="Bornberg-Bauer E."/>
        </authorList>
    </citation>
    <scope>NUCLEOTIDE SEQUENCE [LARGE SCALE GENOMIC DNA]</scope>
    <source>
        <tissue evidence="1">Whole body</tissue>
    </source>
</reference>
<keyword evidence="2" id="KW-1185">Reference proteome</keyword>
<evidence type="ECO:0000313" key="1">
    <source>
        <dbReference type="EMBL" id="PNF27621.1"/>
    </source>
</evidence>
<name>A0A2J7QGB3_9NEOP</name>
<sequence length="225" mass="25910">MSYSRKTNVLLYGYQLCRTAITRTSCVKDRGVFFDSKLYFHNNVDFLYSECIRSITFRFSSLDCLHVLYLTLVRSKLEYASVAWNSITSADYAKLGCIQKKFASVCFYRYFPRSSYSYTSALERLRLHPLILRRHLLDALFFIQVYRGLKSCFSLLDNASLRVPTCHVRDFSTFSVRPSKRHCPSSRCALATNVVGKDLDKFADGAVSLNHILQACTKPFTVLFD</sequence>
<dbReference type="Proteomes" id="UP000235965">
    <property type="component" value="Unassembled WGS sequence"/>
</dbReference>
<dbReference type="AlphaFoldDB" id="A0A2J7QGB3"/>
<gene>
    <name evidence="1" type="ORF">B7P43_G18435</name>
</gene>
<comment type="caution">
    <text evidence="1">The sequence shown here is derived from an EMBL/GenBank/DDBJ whole genome shotgun (WGS) entry which is preliminary data.</text>
</comment>
<accession>A0A2J7QGB3</accession>
<protein>
    <submittedName>
        <fullName evidence="1">Uncharacterized protein</fullName>
    </submittedName>
</protein>
<proteinExistence type="predicted"/>
<evidence type="ECO:0000313" key="2">
    <source>
        <dbReference type="Proteomes" id="UP000235965"/>
    </source>
</evidence>